<keyword evidence="1" id="KW-0472">Membrane</keyword>
<keyword evidence="3" id="KW-1185">Reference proteome</keyword>
<sequence>MKEMIKVGRKGDDSLQCVVVVVSFPLVVSAATQGLVFLFQAVDLVDAAIEVLSHLLDPIILVINRPHSILESLLPSAGVLIRYVELVKEGLDPSREALILLGDLLLLLGHTLVLLGYTLVLLGQALVLLGQALVLFQDLIQLALSMVVDLGKVFEGHAALPIGVLELVNTVTKLINLLELGLIQRLLVLELGLEVIVLVPEGLVGLVGVGRAARLHVVGFGVDGFVVDDDDALLVCVTVRARSLASEDELFIT</sequence>
<gene>
    <name evidence="2" type="ORF">QBC46DRAFT_166909</name>
</gene>
<organism evidence="2 3">
    <name type="scientific">Diplogelasinospora grovesii</name>
    <dbReference type="NCBI Taxonomy" id="303347"/>
    <lineage>
        <taxon>Eukaryota</taxon>
        <taxon>Fungi</taxon>
        <taxon>Dikarya</taxon>
        <taxon>Ascomycota</taxon>
        <taxon>Pezizomycotina</taxon>
        <taxon>Sordariomycetes</taxon>
        <taxon>Sordariomycetidae</taxon>
        <taxon>Sordariales</taxon>
        <taxon>Diplogelasinosporaceae</taxon>
        <taxon>Diplogelasinospora</taxon>
    </lineage>
</organism>
<proteinExistence type="predicted"/>
<feature type="transmembrane region" description="Helical" evidence="1">
    <location>
        <begin position="114"/>
        <end position="136"/>
    </location>
</feature>
<keyword evidence="1" id="KW-0812">Transmembrane</keyword>
<dbReference type="EMBL" id="MU853759">
    <property type="protein sequence ID" value="KAK3944558.1"/>
    <property type="molecule type" value="Genomic_DNA"/>
</dbReference>
<evidence type="ECO:0000313" key="3">
    <source>
        <dbReference type="Proteomes" id="UP001303473"/>
    </source>
</evidence>
<protein>
    <submittedName>
        <fullName evidence="2">Uncharacterized protein</fullName>
    </submittedName>
</protein>
<name>A0AAN6NI85_9PEZI</name>
<reference evidence="3" key="1">
    <citation type="journal article" date="2023" name="Mol. Phylogenet. Evol.">
        <title>Genome-scale phylogeny and comparative genomics of the fungal order Sordariales.</title>
        <authorList>
            <person name="Hensen N."/>
            <person name="Bonometti L."/>
            <person name="Westerberg I."/>
            <person name="Brannstrom I.O."/>
            <person name="Guillou S."/>
            <person name="Cros-Aarteil S."/>
            <person name="Calhoun S."/>
            <person name="Haridas S."/>
            <person name="Kuo A."/>
            <person name="Mondo S."/>
            <person name="Pangilinan J."/>
            <person name="Riley R."/>
            <person name="LaButti K."/>
            <person name="Andreopoulos B."/>
            <person name="Lipzen A."/>
            <person name="Chen C."/>
            <person name="Yan M."/>
            <person name="Daum C."/>
            <person name="Ng V."/>
            <person name="Clum A."/>
            <person name="Steindorff A."/>
            <person name="Ohm R.A."/>
            <person name="Martin F."/>
            <person name="Silar P."/>
            <person name="Natvig D.O."/>
            <person name="Lalanne C."/>
            <person name="Gautier V."/>
            <person name="Ament-Velasquez S.L."/>
            <person name="Kruys A."/>
            <person name="Hutchinson M.I."/>
            <person name="Powell A.J."/>
            <person name="Barry K."/>
            <person name="Miller A.N."/>
            <person name="Grigoriev I.V."/>
            <person name="Debuchy R."/>
            <person name="Gladieux P."/>
            <person name="Hiltunen Thoren M."/>
            <person name="Johannesson H."/>
        </authorList>
    </citation>
    <scope>NUCLEOTIDE SEQUENCE [LARGE SCALE GENOMIC DNA]</scope>
    <source>
        <strain evidence="3">CBS 340.73</strain>
    </source>
</reference>
<keyword evidence="1" id="KW-1133">Transmembrane helix</keyword>
<evidence type="ECO:0000256" key="1">
    <source>
        <dbReference type="SAM" id="Phobius"/>
    </source>
</evidence>
<comment type="caution">
    <text evidence="2">The sequence shown here is derived from an EMBL/GenBank/DDBJ whole genome shotgun (WGS) entry which is preliminary data.</text>
</comment>
<dbReference type="AlphaFoldDB" id="A0AAN6NI85"/>
<dbReference type="Proteomes" id="UP001303473">
    <property type="component" value="Unassembled WGS sequence"/>
</dbReference>
<evidence type="ECO:0000313" key="2">
    <source>
        <dbReference type="EMBL" id="KAK3944558.1"/>
    </source>
</evidence>
<accession>A0AAN6NI85</accession>